<reference evidence="5" key="1">
    <citation type="submission" date="2018-09" db="EMBL/GenBank/DDBJ databases">
        <authorList>
            <person name="Livingstone P.G."/>
            <person name="Whitworth D.E."/>
        </authorList>
    </citation>
    <scope>NUCLEOTIDE SEQUENCE [LARGE SCALE GENOMIC DNA]</scope>
    <source>
        <strain evidence="5">CA051B</strain>
    </source>
</reference>
<evidence type="ECO:0000313" key="5">
    <source>
        <dbReference type="Proteomes" id="UP000272888"/>
    </source>
</evidence>
<dbReference type="SUPFAM" id="SSF48452">
    <property type="entry name" value="TPR-like"/>
    <property type="match status" value="3"/>
</dbReference>
<feature type="region of interest" description="Disordered" evidence="2">
    <location>
        <begin position="581"/>
        <end position="602"/>
    </location>
</feature>
<dbReference type="InterPro" id="IPR011990">
    <property type="entry name" value="TPR-like_helical_dom_sf"/>
</dbReference>
<feature type="repeat" description="TPR" evidence="1">
    <location>
        <begin position="754"/>
        <end position="787"/>
    </location>
</feature>
<feature type="compositionally biased region" description="Basic and acidic residues" evidence="2">
    <location>
        <begin position="581"/>
        <end position="601"/>
    </location>
</feature>
<feature type="signal peptide" evidence="3">
    <location>
        <begin position="1"/>
        <end position="19"/>
    </location>
</feature>
<keyword evidence="3" id="KW-0732">Signal</keyword>
<dbReference type="Gene3D" id="1.25.40.10">
    <property type="entry name" value="Tetratricopeptide repeat domain"/>
    <property type="match status" value="6"/>
</dbReference>
<dbReference type="PANTHER" id="PTHR12558">
    <property type="entry name" value="CELL DIVISION CYCLE 16,23,27"/>
    <property type="match status" value="1"/>
</dbReference>
<keyword evidence="5" id="KW-1185">Reference proteome</keyword>
<evidence type="ECO:0008006" key="6">
    <source>
        <dbReference type="Google" id="ProtNLM"/>
    </source>
</evidence>
<dbReference type="Pfam" id="PF13432">
    <property type="entry name" value="TPR_16"/>
    <property type="match status" value="2"/>
</dbReference>
<sequence>MRRPLLALLMALAPVAIHAAPRAATKTAPKASTKAKAPARDASPAPKQPPAPAAAVPAPAPRYLDGLGHTPEQEKLLGEVSRALEAYEAESRDFHREVKQLVERRYAQRRAALSSSYEKSLTALESQERTHRLDAISRFEDFLRRYPNEPRATPDVMFRLAELYYERSADEHQLARKDYAERVRTLSDEAMADLPPEPEVDFTPSIGLYRQLLARFPDYKLNDGSLYLLAYCLSEQHKDEESLATYQQLTTRYPKSRFTTDAWTRIGEYWFEDETDPAALRKAADAYTAATRDTGHRFYDKARYKLAWTYYRMDWFDEAVDSFLLLLDHYQSHQQSGDKADEGDLRAEALQYIALSLADETWGGMARAQEIFAKRGGRPYEAEVYRRLGNVYFDQLRNTDAIAAYQQVLTTDPLTADAPRLQQRIVQAYERDRRMDLYALESEKLANSYLPGGAWYEKNKDDPNALSNAQTLAEQSLFSAASYQHQQAQAFQKEGKAEQSLSTYAAAARAYGTYLERFPRSKNAYPMRFFFAECLFNSNQFDAAAKAYEAVRDSNQDDTYRNVSAHNAVLAWKEQLTRDVKEGRVPERKPLRAAERPKDSAHAPVALAETEARLVKASDAYVALLPKEEAAPGIAYQAAELFYTHDDFAQARPRFERVVQAYPRNAVAGYATNLIIESFLVDQDWKSVEEVSARLASNAQVVDPQSDQYRELMKFKLAGRFNLADQLAAQKRYDEAAKKYLQLVEEAPRHEFADKALNNAAVAYEELRRFDSAMKLYERVYRDYPKSPWAHTALFRVAVNAQKSYDFDKAVTSYQKLVKDYPAAEERESALYNAAALLEGQQRYAEAAAAFQRCVELFPHGKNAPENQYRAARILEKQGDTRGEINALEAFVRKFASKPDQVELVVDAKRRLGDAWKKRGNAKEASRAYSAAADEFDRRKLKPETQQRAAEAAAYSRFQLAEAEFQRFDALKITGSGKVLERSFNKKTEAVKSVSDAYGKVLPYKQLEWSLAAFYRRGHALERFGNTLLEAPVPPEVKRLGDDAVLAYQDMLTQRTVALEDRAVESYAATLKEARKNHVSNEWTHRTLEALNRFRPKEYPVLKEPKGAIASETVYPDGLVGSLTAPVVPARTETDKAPRLTEEGAR</sequence>
<dbReference type="EMBL" id="RAWB01000469">
    <property type="protein sequence ID" value="RKH49205.1"/>
    <property type="molecule type" value="Genomic_DNA"/>
</dbReference>
<dbReference type="PROSITE" id="PS50005">
    <property type="entry name" value="TPR"/>
    <property type="match status" value="2"/>
</dbReference>
<dbReference type="Pfam" id="PF13174">
    <property type="entry name" value="TPR_6"/>
    <property type="match status" value="1"/>
</dbReference>
<accession>A0A3A8P6Z0</accession>
<dbReference type="AlphaFoldDB" id="A0A3A8P6Z0"/>
<organism evidence="4 5">
    <name type="scientific">Corallococcus llansteffanensis</name>
    <dbReference type="NCBI Taxonomy" id="2316731"/>
    <lineage>
        <taxon>Bacteria</taxon>
        <taxon>Pseudomonadati</taxon>
        <taxon>Myxococcota</taxon>
        <taxon>Myxococcia</taxon>
        <taxon>Myxococcales</taxon>
        <taxon>Cystobacterineae</taxon>
        <taxon>Myxococcaceae</taxon>
        <taxon>Corallococcus</taxon>
    </lineage>
</organism>
<comment type="caution">
    <text evidence="4">The sequence shown here is derived from an EMBL/GenBank/DDBJ whole genome shotgun (WGS) entry which is preliminary data.</text>
</comment>
<feature type="compositionally biased region" description="Low complexity" evidence="2">
    <location>
        <begin position="21"/>
        <end position="36"/>
    </location>
</feature>
<evidence type="ECO:0000256" key="1">
    <source>
        <dbReference type="PROSITE-ProRule" id="PRU00339"/>
    </source>
</evidence>
<feature type="repeat" description="TPR" evidence="1">
    <location>
        <begin position="382"/>
        <end position="415"/>
    </location>
</feature>
<dbReference type="InterPro" id="IPR019734">
    <property type="entry name" value="TPR_rpt"/>
</dbReference>
<dbReference type="Proteomes" id="UP000272888">
    <property type="component" value="Unassembled WGS sequence"/>
</dbReference>
<evidence type="ECO:0000256" key="2">
    <source>
        <dbReference type="SAM" id="MobiDB-lite"/>
    </source>
</evidence>
<feature type="region of interest" description="Disordered" evidence="2">
    <location>
        <begin position="1126"/>
        <end position="1146"/>
    </location>
</feature>
<proteinExistence type="predicted"/>
<feature type="chain" id="PRO_5017476553" description="Tetratricopeptide repeat protein" evidence="3">
    <location>
        <begin position="20"/>
        <end position="1146"/>
    </location>
</feature>
<dbReference type="RefSeq" id="WP_120647025.1">
    <property type="nucleotide sequence ID" value="NZ_RAWB01000469.1"/>
</dbReference>
<dbReference type="PANTHER" id="PTHR12558:SF13">
    <property type="entry name" value="CELL DIVISION CYCLE PROTEIN 27 HOMOLOG"/>
    <property type="match status" value="1"/>
</dbReference>
<feature type="region of interest" description="Disordered" evidence="2">
    <location>
        <begin position="21"/>
        <end position="69"/>
    </location>
</feature>
<evidence type="ECO:0000256" key="3">
    <source>
        <dbReference type="SAM" id="SignalP"/>
    </source>
</evidence>
<dbReference type="SMART" id="SM00028">
    <property type="entry name" value="TPR"/>
    <property type="match status" value="10"/>
</dbReference>
<feature type="compositionally biased region" description="Basic and acidic residues" evidence="2">
    <location>
        <begin position="1132"/>
        <end position="1146"/>
    </location>
</feature>
<name>A0A3A8P6Z0_9BACT</name>
<evidence type="ECO:0000313" key="4">
    <source>
        <dbReference type="EMBL" id="RKH49205.1"/>
    </source>
</evidence>
<gene>
    <name evidence="4" type="ORF">D7V93_32205</name>
</gene>
<protein>
    <recommendedName>
        <fullName evidence="6">Tetratricopeptide repeat protein</fullName>
    </recommendedName>
</protein>
<keyword evidence="1" id="KW-0802">TPR repeat</keyword>